<protein>
    <submittedName>
        <fullName evidence="2">Uncharacterized protein</fullName>
    </submittedName>
</protein>
<dbReference type="Proteomes" id="UP000276133">
    <property type="component" value="Unassembled WGS sequence"/>
</dbReference>
<evidence type="ECO:0000313" key="3">
    <source>
        <dbReference type="Proteomes" id="UP000276133"/>
    </source>
</evidence>
<feature type="compositionally biased region" description="Basic residues" evidence="1">
    <location>
        <begin position="48"/>
        <end position="61"/>
    </location>
</feature>
<gene>
    <name evidence="2" type="ORF">BpHYR1_023657</name>
</gene>
<dbReference type="AlphaFoldDB" id="A0A3M7STT5"/>
<keyword evidence="3" id="KW-1185">Reference proteome</keyword>
<feature type="region of interest" description="Disordered" evidence="1">
    <location>
        <begin position="48"/>
        <end position="70"/>
    </location>
</feature>
<evidence type="ECO:0000256" key="1">
    <source>
        <dbReference type="SAM" id="MobiDB-lite"/>
    </source>
</evidence>
<accession>A0A3M7STT5</accession>
<reference evidence="2 3" key="1">
    <citation type="journal article" date="2018" name="Sci. Rep.">
        <title>Genomic signatures of local adaptation to the degree of environmental predictability in rotifers.</title>
        <authorList>
            <person name="Franch-Gras L."/>
            <person name="Hahn C."/>
            <person name="Garcia-Roger E.M."/>
            <person name="Carmona M.J."/>
            <person name="Serra M."/>
            <person name="Gomez A."/>
        </authorList>
    </citation>
    <scope>NUCLEOTIDE SEQUENCE [LARGE SCALE GENOMIC DNA]</scope>
    <source>
        <strain evidence="2">HYR1</strain>
    </source>
</reference>
<name>A0A3M7STT5_BRAPC</name>
<dbReference type="EMBL" id="REGN01000795">
    <property type="protein sequence ID" value="RNA39030.1"/>
    <property type="molecule type" value="Genomic_DNA"/>
</dbReference>
<proteinExistence type="predicted"/>
<organism evidence="2 3">
    <name type="scientific">Brachionus plicatilis</name>
    <name type="common">Marine rotifer</name>
    <name type="synonym">Brachionus muelleri</name>
    <dbReference type="NCBI Taxonomy" id="10195"/>
    <lineage>
        <taxon>Eukaryota</taxon>
        <taxon>Metazoa</taxon>
        <taxon>Spiralia</taxon>
        <taxon>Gnathifera</taxon>
        <taxon>Rotifera</taxon>
        <taxon>Eurotatoria</taxon>
        <taxon>Monogononta</taxon>
        <taxon>Pseudotrocha</taxon>
        <taxon>Ploima</taxon>
        <taxon>Brachionidae</taxon>
        <taxon>Brachionus</taxon>
    </lineage>
</organism>
<sequence length="70" mass="8283">MNSLHKSDNGISDSIRICLENIENEAYRKMLTYNQTSTKFDLIKKKRVRNNSSSSKKKFRSKNTAYFFQK</sequence>
<comment type="caution">
    <text evidence="2">The sequence shown here is derived from an EMBL/GenBank/DDBJ whole genome shotgun (WGS) entry which is preliminary data.</text>
</comment>
<evidence type="ECO:0000313" key="2">
    <source>
        <dbReference type="EMBL" id="RNA39030.1"/>
    </source>
</evidence>